<protein>
    <submittedName>
        <fullName evidence="1">Uncharacterized protein</fullName>
    </submittedName>
</protein>
<sequence>MDEKKIALTDEHIMCFYNGEGDRKEALYPTVVKLNGPKSDALIVPIGNNAKSEIVIPKFELVGKEIEKFTYFSNCFKKRFSGLEYKPLQSVWVDKSEPSASKTFMEDCFAELKEHTWSNNKTNSVAQYLIRIYHALTGGFHNSMARNAMVALLDICCFIVDVPSYAVSNVGGSSSMAEECSQIASFYLDVREISDSVMQELSQFNSVEPTNSKTVVPDFAAKVIGCEKEKFFLLGGCKSSCSLQDIENQTWHQALHGLCESDSVYGIGARAVGIVFMQLKKNYNMLLTNTKEFDFFLGEGSSYFSFDTKKFCDAVKYMICLIKENNSHWFNKAIDNDI</sequence>
<dbReference type="Proteomes" id="UP001217089">
    <property type="component" value="Unassembled WGS sequence"/>
</dbReference>
<name>A0ABQ9EL86_TEGGR</name>
<evidence type="ECO:0000313" key="1">
    <source>
        <dbReference type="EMBL" id="KAJ8304315.1"/>
    </source>
</evidence>
<comment type="caution">
    <text evidence="1">The sequence shown here is derived from an EMBL/GenBank/DDBJ whole genome shotgun (WGS) entry which is preliminary data.</text>
</comment>
<reference evidence="1 2" key="1">
    <citation type="submission" date="2022-12" db="EMBL/GenBank/DDBJ databases">
        <title>Chromosome-level genome of Tegillarca granosa.</title>
        <authorList>
            <person name="Kim J."/>
        </authorList>
    </citation>
    <scope>NUCLEOTIDE SEQUENCE [LARGE SCALE GENOMIC DNA]</scope>
    <source>
        <strain evidence="1">Teg-2019</strain>
        <tissue evidence="1">Adductor muscle</tissue>
    </source>
</reference>
<proteinExistence type="predicted"/>
<dbReference type="EMBL" id="JARBDR010000903">
    <property type="protein sequence ID" value="KAJ8304315.1"/>
    <property type="molecule type" value="Genomic_DNA"/>
</dbReference>
<organism evidence="1 2">
    <name type="scientific">Tegillarca granosa</name>
    <name type="common">Malaysian cockle</name>
    <name type="synonym">Anadara granosa</name>
    <dbReference type="NCBI Taxonomy" id="220873"/>
    <lineage>
        <taxon>Eukaryota</taxon>
        <taxon>Metazoa</taxon>
        <taxon>Spiralia</taxon>
        <taxon>Lophotrochozoa</taxon>
        <taxon>Mollusca</taxon>
        <taxon>Bivalvia</taxon>
        <taxon>Autobranchia</taxon>
        <taxon>Pteriomorphia</taxon>
        <taxon>Arcoida</taxon>
        <taxon>Arcoidea</taxon>
        <taxon>Arcidae</taxon>
        <taxon>Tegillarca</taxon>
    </lineage>
</organism>
<accession>A0ABQ9EL86</accession>
<evidence type="ECO:0000313" key="2">
    <source>
        <dbReference type="Proteomes" id="UP001217089"/>
    </source>
</evidence>
<gene>
    <name evidence="1" type="ORF">KUTeg_017898</name>
</gene>
<keyword evidence="2" id="KW-1185">Reference proteome</keyword>